<feature type="transmembrane region" description="Helical" evidence="1">
    <location>
        <begin position="111"/>
        <end position="130"/>
    </location>
</feature>
<keyword evidence="3" id="KW-1185">Reference proteome</keyword>
<accession>A0ABN1Q522</accession>
<sequence>MPRTTTGHDHHTGAWRHFFRHYLEMIAAMLVGMAFFGALIRGVLALAGLEFPADLPELTLLEMSFTMTVGMTLWMIYRGHGRPATLEMAASMVVPALVLLPFLWLDTLTGDMAMLLEHVLMLPLMLLVMLRRREEYGAPAHA</sequence>
<keyword evidence="1" id="KW-0472">Membrane</keyword>
<evidence type="ECO:0000313" key="3">
    <source>
        <dbReference type="Proteomes" id="UP001500665"/>
    </source>
</evidence>
<reference evidence="2 3" key="1">
    <citation type="journal article" date="2019" name="Int. J. Syst. Evol. Microbiol.">
        <title>The Global Catalogue of Microorganisms (GCM) 10K type strain sequencing project: providing services to taxonomists for standard genome sequencing and annotation.</title>
        <authorList>
            <consortium name="The Broad Institute Genomics Platform"/>
            <consortium name="The Broad Institute Genome Sequencing Center for Infectious Disease"/>
            <person name="Wu L."/>
            <person name="Ma J."/>
        </authorList>
    </citation>
    <scope>NUCLEOTIDE SEQUENCE [LARGE SCALE GENOMIC DNA]</scope>
    <source>
        <strain evidence="2 3">JCM 10696</strain>
    </source>
</reference>
<feature type="transmembrane region" description="Helical" evidence="1">
    <location>
        <begin position="84"/>
        <end position="105"/>
    </location>
</feature>
<feature type="transmembrane region" description="Helical" evidence="1">
    <location>
        <begin position="26"/>
        <end position="46"/>
    </location>
</feature>
<dbReference type="Proteomes" id="UP001500665">
    <property type="component" value="Unassembled WGS sequence"/>
</dbReference>
<evidence type="ECO:0008006" key="4">
    <source>
        <dbReference type="Google" id="ProtNLM"/>
    </source>
</evidence>
<evidence type="ECO:0000313" key="2">
    <source>
        <dbReference type="EMBL" id="GAA0937690.1"/>
    </source>
</evidence>
<organism evidence="2 3">
    <name type="scientific">Actinocorallia libanotica</name>
    <dbReference type="NCBI Taxonomy" id="46162"/>
    <lineage>
        <taxon>Bacteria</taxon>
        <taxon>Bacillati</taxon>
        <taxon>Actinomycetota</taxon>
        <taxon>Actinomycetes</taxon>
        <taxon>Streptosporangiales</taxon>
        <taxon>Thermomonosporaceae</taxon>
        <taxon>Actinocorallia</taxon>
    </lineage>
</organism>
<keyword evidence="1" id="KW-1133">Transmembrane helix</keyword>
<evidence type="ECO:0000256" key="1">
    <source>
        <dbReference type="SAM" id="Phobius"/>
    </source>
</evidence>
<feature type="transmembrane region" description="Helical" evidence="1">
    <location>
        <begin position="58"/>
        <end position="77"/>
    </location>
</feature>
<keyword evidence="1" id="KW-0812">Transmembrane</keyword>
<gene>
    <name evidence="2" type="ORF">GCM10009550_04700</name>
</gene>
<name>A0ABN1Q522_9ACTN</name>
<dbReference type="RefSeq" id="WP_344236136.1">
    <property type="nucleotide sequence ID" value="NZ_BAAAHH010000001.1"/>
</dbReference>
<dbReference type="EMBL" id="BAAAHH010000001">
    <property type="protein sequence ID" value="GAA0937690.1"/>
    <property type="molecule type" value="Genomic_DNA"/>
</dbReference>
<proteinExistence type="predicted"/>
<comment type="caution">
    <text evidence="2">The sequence shown here is derived from an EMBL/GenBank/DDBJ whole genome shotgun (WGS) entry which is preliminary data.</text>
</comment>
<protein>
    <recommendedName>
        <fullName evidence="4">Flagellar biosynthetic protein FliP</fullName>
    </recommendedName>
</protein>